<evidence type="ECO:0000313" key="2">
    <source>
        <dbReference type="Proteomes" id="UP000267029"/>
    </source>
</evidence>
<dbReference type="Proteomes" id="UP000267029">
    <property type="component" value="Unassembled WGS sequence"/>
</dbReference>
<sequence>MTDAKGVNDGSRHAVVVKSKVNNKLILIDRVVVVARVPLDSFLHVNLKLVGHPTVNVGEYVVDVQANLSRQSTLECHKASFWLLHGGAFTVNVVPADPNDDGLILVPVSNGRGVRMLEFPQGGIYFGVSTVIRLVLRPLPSVKVTKNVNIDLSGMLRCHTYSQKPNNHEPIHRPPIYFSQTVRLVAAAVPDVAVDYQTHSACFRAFDSSPRKWSYLDNRIAQVVSYISKENVLLATSSCGKEYFQSMDSGDSWVSIDRPHFLHWNSYPETRPMVSVPWTIVPPGFQPSSTGSSCTTYQVRQWHYNNPPEFTASEYLVRPRLHDYTQKVVQLIATDKDLCVSPNFPLADCQSMEYLITYAASEPPLFKINHKGKIYFNTNADFKVWKTIGRASFTVVARNYGEFKEANGSTRVTVLNGPPYGFFEVPSNTPDADSDQSQDCTLPMQPRMTIKPPELTTTPSEFGTKFTIQLCLPVDYTLNGILRILGPFKMKETITGGSIHIVGVTYASPEFDLDDADLVVIDFSDVTITLNSTLIDVRQIVTTFPIGQGTEPLENATSTDQSSTILELSFEVGDNFLALVPHSPLQETSLIFEIDIFVPVALAEHLKCQFQVKNISGSNEASIESTYKISKIFDVSFSALGPEAASEAATQILEISVITSVVTSLTITFQLTSDAFCEGVYPLHARISGLDRGITVETNCKPMLTRRKGEVLLTQHGITSTALHARITWNLYLQFSSAAPPRVVIDLATSIEGQSWRRSITLKFSDFRVVPPATGVSKFTINSIGVFPLGGIRTFLITVTPQPFTLSDYTLKCYAEVSNSNERLPSRLKFSDWAAVNHAFPNVYSNRGRCSGNTVNFGKVFIPGKLKVPASTALLW</sequence>
<organism evidence="1 2">
    <name type="scientific">Mesocestoides corti</name>
    <name type="common">Flatworm</name>
    <dbReference type="NCBI Taxonomy" id="53468"/>
    <lineage>
        <taxon>Eukaryota</taxon>
        <taxon>Metazoa</taxon>
        <taxon>Spiralia</taxon>
        <taxon>Lophotrochozoa</taxon>
        <taxon>Platyhelminthes</taxon>
        <taxon>Cestoda</taxon>
        <taxon>Eucestoda</taxon>
        <taxon>Cyclophyllidea</taxon>
        <taxon>Mesocestoididae</taxon>
        <taxon>Mesocestoides</taxon>
    </lineage>
</organism>
<evidence type="ECO:0000313" key="1">
    <source>
        <dbReference type="EMBL" id="VDD77127.1"/>
    </source>
</evidence>
<dbReference type="EMBL" id="UXSR01000639">
    <property type="protein sequence ID" value="VDD77127.1"/>
    <property type="molecule type" value="Genomic_DNA"/>
</dbReference>
<name>A0A3P6GDA5_MESCO</name>
<proteinExistence type="predicted"/>
<reference evidence="1 2" key="1">
    <citation type="submission" date="2018-10" db="EMBL/GenBank/DDBJ databases">
        <authorList>
            <consortium name="Pathogen Informatics"/>
        </authorList>
    </citation>
    <scope>NUCLEOTIDE SEQUENCE [LARGE SCALE GENOMIC DNA]</scope>
</reference>
<accession>A0A3P6GDA5</accession>
<protein>
    <submittedName>
        <fullName evidence="1">Uncharacterized protein</fullName>
    </submittedName>
</protein>
<gene>
    <name evidence="1" type="ORF">MCOS_LOCUS3130</name>
</gene>
<dbReference type="AlphaFoldDB" id="A0A3P6GDA5"/>
<keyword evidence="2" id="KW-1185">Reference proteome</keyword>